<proteinExistence type="predicted"/>
<dbReference type="InterPro" id="IPR029006">
    <property type="entry name" value="ADF-H/Gelsolin-like_dom_sf"/>
</dbReference>
<dbReference type="PhylomeDB" id="A7T8Z0"/>
<evidence type="ECO:0000313" key="2">
    <source>
        <dbReference type="EMBL" id="EDO27544.1"/>
    </source>
</evidence>
<dbReference type="EMBL" id="DS473005">
    <property type="protein sequence ID" value="EDO27544.1"/>
    <property type="molecule type" value="Genomic_DNA"/>
</dbReference>
<dbReference type="Pfam" id="PF00241">
    <property type="entry name" value="Cofilin_ADF"/>
    <property type="match status" value="1"/>
</dbReference>
<dbReference type="HOGENOM" id="CLU_2139729_0_0_1"/>
<protein>
    <recommendedName>
        <fullName evidence="1">ADF-H domain-containing protein</fullName>
    </recommendedName>
</protein>
<feature type="domain" description="ADF-H" evidence="1">
    <location>
        <begin position="43"/>
        <end position="90"/>
    </location>
</feature>
<dbReference type="GO" id="GO:0003779">
    <property type="term" value="F:actin binding"/>
    <property type="evidence" value="ECO:0007669"/>
    <property type="project" value="InterPro"/>
</dbReference>
<accession>A7T8Z0</accession>
<dbReference type="eggNOG" id="KOG3655">
    <property type="taxonomic scope" value="Eukaryota"/>
</dbReference>
<dbReference type="PANTHER" id="PTHR10829">
    <property type="entry name" value="CORTACTIN AND DREBRIN"/>
    <property type="match status" value="1"/>
</dbReference>
<sequence>MAIDLNKHRSELQKTWQDIFDGKSDTNWAVFGYEGNTNVLKQGEGVPSSRKGLCANHVMPVEKFFSGAHVTINARNEDDIEESLILEKVKKASGAAYSVHKEKAKPAEPILPV</sequence>
<dbReference type="SUPFAM" id="SSF55753">
    <property type="entry name" value="Actin depolymerizing proteins"/>
    <property type="match status" value="1"/>
</dbReference>
<evidence type="ECO:0000313" key="3">
    <source>
        <dbReference type="Proteomes" id="UP000001593"/>
    </source>
</evidence>
<organism evidence="2 3">
    <name type="scientific">Nematostella vectensis</name>
    <name type="common">Starlet sea anemone</name>
    <dbReference type="NCBI Taxonomy" id="45351"/>
    <lineage>
        <taxon>Eukaryota</taxon>
        <taxon>Metazoa</taxon>
        <taxon>Cnidaria</taxon>
        <taxon>Anthozoa</taxon>
        <taxon>Hexacorallia</taxon>
        <taxon>Actiniaria</taxon>
        <taxon>Edwardsiidae</taxon>
        <taxon>Nematostella</taxon>
    </lineage>
</organism>
<gene>
    <name evidence="2" type="ORF">NEMVEDRAFT_v1g223980</name>
</gene>
<name>A7T8Z0_NEMVE</name>
<feature type="non-terminal residue" evidence="2">
    <location>
        <position position="113"/>
    </location>
</feature>
<dbReference type="STRING" id="45351.A7T8Z0"/>
<evidence type="ECO:0000259" key="1">
    <source>
        <dbReference type="Pfam" id="PF00241"/>
    </source>
</evidence>
<dbReference type="Proteomes" id="UP000001593">
    <property type="component" value="Unassembled WGS sequence"/>
</dbReference>
<dbReference type="InterPro" id="IPR002108">
    <property type="entry name" value="ADF-H"/>
</dbReference>
<dbReference type="InParanoid" id="A7T8Z0"/>
<keyword evidence="3" id="KW-1185">Reference proteome</keyword>
<reference evidence="2 3" key="1">
    <citation type="journal article" date="2007" name="Science">
        <title>Sea anemone genome reveals ancestral eumetazoan gene repertoire and genomic organization.</title>
        <authorList>
            <person name="Putnam N.H."/>
            <person name="Srivastava M."/>
            <person name="Hellsten U."/>
            <person name="Dirks B."/>
            <person name="Chapman J."/>
            <person name="Salamov A."/>
            <person name="Terry A."/>
            <person name="Shapiro H."/>
            <person name="Lindquist E."/>
            <person name="Kapitonov V.V."/>
            <person name="Jurka J."/>
            <person name="Genikhovich G."/>
            <person name="Grigoriev I.V."/>
            <person name="Lucas S.M."/>
            <person name="Steele R.E."/>
            <person name="Finnerty J.R."/>
            <person name="Technau U."/>
            <person name="Martindale M.Q."/>
            <person name="Rokhsar D.S."/>
        </authorList>
    </citation>
    <scope>NUCLEOTIDE SEQUENCE [LARGE SCALE GENOMIC DNA]</scope>
    <source>
        <strain evidence="3">CH2 X CH6</strain>
    </source>
</reference>
<dbReference type="Gene3D" id="3.40.20.10">
    <property type="entry name" value="Severin"/>
    <property type="match status" value="2"/>
</dbReference>
<dbReference type="AlphaFoldDB" id="A7T8Z0"/>
<dbReference type="PANTHER" id="PTHR10829:SF25">
    <property type="entry name" value="DREBRIN-LIKE PROTEIN"/>
    <property type="match status" value="1"/>
</dbReference>